<evidence type="ECO:0008006" key="5">
    <source>
        <dbReference type="Google" id="ProtNLM"/>
    </source>
</evidence>
<feature type="non-terminal residue" evidence="3">
    <location>
        <position position="1"/>
    </location>
</feature>
<organism evidence="3 4">
    <name type="scientific">Pristionchus entomophagus</name>
    <dbReference type="NCBI Taxonomy" id="358040"/>
    <lineage>
        <taxon>Eukaryota</taxon>
        <taxon>Metazoa</taxon>
        <taxon>Ecdysozoa</taxon>
        <taxon>Nematoda</taxon>
        <taxon>Chromadorea</taxon>
        <taxon>Rhabditida</taxon>
        <taxon>Rhabditina</taxon>
        <taxon>Diplogasteromorpha</taxon>
        <taxon>Diplogasteroidea</taxon>
        <taxon>Neodiplogasteridae</taxon>
        <taxon>Pristionchus</taxon>
    </lineage>
</organism>
<keyword evidence="4" id="KW-1185">Reference proteome</keyword>
<evidence type="ECO:0000256" key="1">
    <source>
        <dbReference type="SAM" id="MobiDB-lite"/>
    </source>
</evidence>
<evidence type="ECO:0000256" key="2">
    <source>
        <dbReference type="SAM" id="Phobius"/>
    </source>
</evidence>
<keyword evidence="2" id="KW-0472">Membrane</keyword>
<feature type="transmembrane region" description="Helical" evidence="2">
    <location>
        <begin position="40"/>
        <end position="65"/>
    </location>
</feature>
<accession>A0AAV5SQB0</accession>
<comment type="caution">
    <text evidence="3">The sequence shown here is derived from an EMBL/GenBank/DDBJ whole genome shotgun (WGS) entry which is preliminary data.</text>
</comment>
<protein>
    <recommendedName>
        <fullName evidence="5">G protein-coupled receptor</fullName>
    </recommendedName>
</protein>
<keyword evidence="2" id="KW-0812">Transmembrane</keyword>
<feature type="compositionally biased region" description="Low complexity" evidence="1">
    <location>
        <begin position="88"/>
        <end position="103"/>
    </location>
</feature>
<gene>
    <name evidence="3" type="ORF">PENTCL1PPCAC_7732</name>
</gene>
<keyword evidence="2" id="KW-1133">Transmembrane helix</keyword>
<dbReference type="EMBL" id="BTSX01000002">
    <property type="protein sequence ID" value="GMS85557.1"/>
    <property type="molecule type" value="Genomic_DNA"/>
</dbReference>
<dbReference type="AlphaFoldDB" id="A0AAV5SQB0"/>
<proteinExistence type="predicted"/>
<feature type="region of interest" description="Disordered" evidence="1">
    <location>
        <begin position="88"/>
        <end position="110"/>
    </location>
</feature>
<name>A0AAV5SQB0_9BILA</name>
<feature type="transmembrane region" description="Helical" evidence="2">
    <location>
        <begin position="9"/>
        <end position="28"/>
    </location>
</feature>
<sequence length="110" mass="12263">IFLFIVLDIIFNILFNTIILGGEAIHYAHHDKTDDDLFELILNILCVIIAAPIIIFRCVTFWNLANFIKDRTNSQNSFGWNGSTYTAASPAALGAPPSEAPPSYTEKYNV</sequence>
<evidence type="ECO:0000313" key="3">
    <source>
        <dbReference type="EMBL" id="GMS85557.1"/>
    </source>
</evidence>
<dbReference type="Proteomes" id="UP001432027">
    <property type="component" value="Unassembled WGS sequence"/>
</dbReference>
<reference evidence="3" key="1">
    <citation type="submission" date="2023-10" db="EMBL/GenBank/DDBJ databases">
        <title>Genome assembly of Pristionchus species.</title>
        <authorList>
            <person name="Yoshida K."/>
            <person name="Sommer R.J."/>
        </authorList>
    </citation>
    <scope>NUCLEOTIDE SEQUENCE</scope>
    <source>
        <strain evidence="3">RS0144</strain>
    </source>
</reference>
<evidence type="ECO:0000313" key="4">
    <source>
        <dbReference type="Proteomes" id="UP001432027"/>
    </source>
</evidence>